<evidence type="ECO:0000313" key="2">
    <source>
        <dbReference type="EMBL" id="KAK7472838.1"/>
    </source>
</evidence>
<reference evidence="2 3" key="1">
    <citation type="submission" date="2024-01" db="EMBL/GenBank/DDBJ databases">
        <title>A draft genome for the cacao thread blight pathogen Marasmiellus scandens.</title>
        <authorList>
            <person name="Baruah I.K."/>
            <person name="Leung J."/>
            <person name="Bukari Y."/>
            <person name="Amoako-Attah I."/>
            <person name="Meinhardt L.W."/>
            <person name="Bailey B.A."/>
            <person name="Cohen S.P."/>
        </authorList>
    </citation>
    <scope>NUCLEOTIDE SEQUENCE [LARGE SCALE GENOMIC DNA]</scope>
    <source>
        <strain evidence="2 3">GH-19</strain>
    </source>
</reference>
<name>A0ABR1K5X4_9AGAR</name>
<feature type="compositionally biased region" description="Basic and acidic residues" evidence="1">
    <location>
        <begin position="68"/>
        <end position="80"/>
    </location>
</feature>
<feature type="region of interest" description="Disordered" evidence="1">
    <location>
        <begin position="1"/>
        <end position="130"/>
    </location>
</feature>
<feature type="compositionally biased region" description="Gly residues" evidence="1">
    <location>
        <begin position="22"/>
        <end position="31"/>
    </location>
</feature>
<organism evidence="2 3">
    <name type="scientific">Marasmiellus scandens</name>
    <dbReference type="NCBI Taxonomy" id="2682957"/>
    <lineage>
        <taxon>Eukaryota</taxon>
        <taxon>Fungi</taxon>
        <taxon>Dikarya</taxon>
        <taxon>Basidiomycota</taxon>
        <taxon>Agaricomycotina</taxon>
        <taxon>Agaricomycetes</taxon>
        <taxon>Agaricomycetidae</taxon>
        <taxon>Agaricales</taxon>
        <taxon>Marasmiineae</taxon>
        <taxon>Omphalotaceae</taxon>
        <taxon>Marasmiellus</taxon>
    </lineage>
</organism>
<dbReference type="EMBL" id="JBANRG010000001">
    <property type="protein sequence ID" value="KAK7472838.1"/>
    <property type="molecule type" value="Genomic_DNA"/>
</dbReference>
<feature type="compositionally biased region" description="Pro residues" evidence="1">
    <location>
        <begin position="84"/>
        <end position="94"/>
    </location>
</feature>
<evidence type="ECO:0000256" key="1">
    <source>
        <dbReference type="SAM" id="MobiDB-lite"/>
    </source>
</evidence>
<protein>
    <submittedName>
        <fullName evidence="2">Uncharacterized protein</fullName>
    </submittedName>
</protein>
<feature type="compositionally biased region" description="Polar residues" evidence="1">
    <location>
        <begin position="112"/>
        <end position="122"/>
    </location>
</feature>
<comment type="caution">
    <text evidence="2">The sequence shown here is derived from an EMBL/GenBank/DDBJ whole genome shotgun (WGS) entry which is preliminary data.</text>
</comment>
<sequence>MHLPQSNDNEKERPPHCTPILGGAGGGGELSNGGSSNSSESGTNRTRNSGRGGREGGGGGGDDDPDDERSWRNGGHHNEDGPPWGGPPGPPGPPDDGGNGGEESGDSEKSNHTSNRNTQRQRGATPFNVIPEENAPYYKVEYFEYSPESQDRSIPLKERVFNMFETLIDWRLFTKLEGVGDGKAQKNLINSIPKINPYKGENSIIVLEQFTRQLIRHMEIQGLTGPPKTKDGDGHSVVTNEDTGRTILFAGNLQDAAQAWYQKVAERPPKGYKRGMKASMYRRTFLQIFRALYERFITGSALNEIETLYEDTKYTTNGGVRQLFADMKMYAEIMPVPPDEFRFKNKFIGSLPRRMRMKVLENGVSAAKSTLDDIVQRALNIELGWEANAYYDVPMKVKMGGGITPENG</sequence>
<gene>
    <name evidence="2" type="ORF">VKT23_000945</name>
</gene>
<feature type="compositionally biased region" description="Low complexity" evidence="1">
    <location>
        <begin position="32"/>
        <end position="49"/>
    </location>
</feature>
<evidence type="ECO:0000313" key="3">
    <source>
        <dbReference type="Proteomes" id="UP001498398"/>
    </source>
</evidence>
<accession>A0ABR1K5X4</accession>
<proteinExistence type="predicted"/>
<dbReference type="Proteomes" id="UP001498398">
    <property type="component" value="Unassembled WGS sequence"/>
</dbReference>
<keyword evidence="3" id="KW-1185">Reference proteome</keyword>